<dbReference type="AlphaFoldDB" id="A0AAV1UPX2"/>
<dbReference type="EMBL" id="CAKLBY020000226">
    <property type="protein sequence ID" value="CAK7936874.1"/>
    <property type="molecule type" value="Genomic_DNA"/>
</dbReference>
<gene>
    <name evidence="1" type="ORF">PM001_LOCUS22024</name>
    <name evidence="2" type="ORF">PM001_LOCUS30080</name>
</gene>
<protein>
    <submittedName>
        <fullName evidence="1">Uncharacterized protein</fullName>
    </submittedName>
</protein>
<proteinExistence type="predicted"/>
<accession>A0AAV1UPX2</accession>
<dbReference type="Proteomes" id="UP001162060">
    <property type="component" value="Unassembled WGS sequence"/>
</dbReference>
<organism evidence="1 3">
    <name type="scientific">Peronospora matthiolae</name>
    <dbReference type="NCBI Taxonomy" id="2874970"/>
    <lineage>
        <taxon>Eukaryota</taxon>
        <taxon>Sar</taxon>
        <taxon>Stramenopiles</taxon>
        <taxon>Oomycota</taxon>
        <taxon>Peronosporomycetes</taxon>
        <taxon>Peronosporales</taxon>
        <taxon>Peronosporaceae</taxon>
        <taxon>Peronospora</taxon>
    </lineage>
</organism>
<evidence type="ECO:0000313" key="3">
    <source>
        <dbReference type="Proteomes" id="UP001162060"/>
    </source>
</evidence>
<sequence>MQQWRVVFDIWIVNNTYVDTVAPTRAGTPRGVLMATLTQNSTDVPAVDAQSGSLYYFHQRLGRLAYDKVERMASDPYSGI</sequence>
<comment type="caution">
    <text evidence="1">The sequence shown here is derived from an EMBL/GenBank/DDBJ whole genome shotgun (WGS) entry which is preliminary data.</text>
</comment>
<reference evidence="1" key="1">
    <citation type="submission" date="2024-01" db="EMBL/GenBank/DDBJ databases">
        <authorList>
            <person name="Webb A."/>
        </authorList>
    </citation>
    <scope>NUCLEOTIDE SEQUENCE</scope>
    <source>
        <strain evidence="1">Pm1</strain>
    </source>
</reference>
<dbReference type="EMBL" id="CAKLBY020000311">
    <property type="protein sequence ID" value="CAK7944930.1"/>
    <property type="molecule type" value="Genomic_DNA"/>
</dbReference>
<evidence type="ECO:0000313" key="1">
    <source>
        <dbReference type="EMBL" id="CAK7936874.1"/>
    </source>
</evidence>
<evidence type="ECO:0000313" key="2">
    <source>
        <dbReference type="EMBL" id="CAK7944930.1"/>
    </source>
</evidence>
<name>A0AAV1UPX2_9STRA</name>